<comment type="pathway">
    <text evidence="1 9">Cell wall biogenesis; peptidoglycan biosynthesis.</text>
</comment>
<dbReference type="InterPro" id="IPR050979">
    <property type="entry name" value="LD-transpeptidase"/>
</dbReference>
<dbReference type="UniPathway" id="UPA00219"/>
<reference evidence="11 12" key="1">
    <citation type="submission" date="2018-10" db="EMBL/GenBank/DDBJ databases">
        <title>Notoacmeibacter sp. M2BS9Y-3-1, whole genome shotgun sequence.</title>
        <authorList>
            <person name="Tuo L."/>
        </authorList>
    </citation>
    <scope>NUCLEOTIDE SEQUENCE [LARGE SCALE GENOMIC DNA]</scope>
    <source>
        <strain evidence="11 12">M2BS9Y-3-1</strain>
    </source>
</reference>
<gene>
    <name evidence="11" type="ORF">D8780_04075</name>
</gene>
<evidence type="ECO:0000313" key="12">
    <source>
        <dbReference type="Proteomes" id="UP000281094"/>
    </source>
</evidence>
<feature type="domain" description="L,D-TPase catalytic" evidence="10">
    <location>
        <begin position="104"/>
        <end position="243"/>
    </location>
</feature>
<dbReference type="SUPFAM" id="SSF141523">
    <property type="entry name" value="L,D-transpeptidase catalytic domain-like"/>
    <property type="match status" value="1"/>
</dbReference>
<dbReference type="Proteomes" id="UP000281094">
    <property type="component" value="Unassembled WGS sequence"/>
</dbReference>
<dbReference type="InterPro" id="IPR006311">
    <property type="entry name" value="TAT_signal"/>
</dbReference>
<evidence type="ECO:0000256" key="3">
    <source>
        <dbReference type="ARBA" id="ARBA00022676"/>
    </source>
</evidence>
<keyword evidence="6 9" id="KW-0133">Cell shape</keyword>
<dbReference type="GO" id="GO:0071972">
    <property type="term" value="F:peptidoglycan L,D-transpeptidase activity"/>
    <property type="evidence" value="ECO:0007669"/>
    <property type="project" value="TreeGrafter"/>
</dbReference>
<dbReference type="PANTHER" id="PTHR30582:SF24">
    <property type="entry name" value="L,D-TRANSPEPTIDASE ERFK_SRFK-RELATED"/>
    <property type="match status" value="1"/>
</dbReference>
<comment type="similarity">
    <text evidence="2">Belongs to the YkuD family.</text>
</comment>
<protein>
    <submittedName>
        <fullName evidence="11">L,D-transpeptidase</fullName>
    </submittedName>
</protein>
<keyword evidence="4" id="KW-0808">Transferase</keyword>
<dbReference type="PROSITE" id="PS51318">
    <property type="entry name" value="TAT"/>
    <property type="match status" value="1"/>
</dbReference>
<evidence type="ECO:0000256" key="9">
    <source>
        <dbReference type="PROSITE-ProRule" id="PRU01373"/>
    </source>
</evidence>
<dbReference type="PROSITE" id="PS51257">
    <property type="entry name" value="PROKAR_LIPOPROTEIN"/>
    <property type="match status" value="1"/>
</dbReference>
<keyword evidence="12" id="KW-1185">Reference proteome</keyword>
<evidence type="ECO:0000256" key="8">
    <source>
        <dbReference type="ARBA" id="ARBA00023316"/>
    </source>
</evidence>
<evidence type="ECO:0000256" key="2">
    <source>
        <dbReference type="ARBA" id="ARBA00005992"/>
    </source>
</evidence>
<feature type="active site" description="Nucleophile" evidence="9">
    <location>
        <position position="219"/>
    </location>
</feature>
<keyword evidence="7 9" id="KW-0573">Peptidoglycan synthesis</keyword>
<dbReference type="InterPro" id="IPR038063">
    <property type="entry name" value="Transpep_catalytic_dom"/>
</dbReference>
<dbReference type="PROSITE" id="PS52029">
    <property type="entry name" value="LD_TPASE"/>
    <property type="match status" value="1"/>
</dbReference>
<evidence type="ECO:0000256" key="4">
    <source>
        <dbReference type="ARBA" id="ARBA00022679"/>
    </source>
</evidence>
<dbReference type="GO" id="GO:0008360">
    <property type="term" value="P:regulation of cell shape"/>
    <property type="evidence" value="ECO:0007669"/>
    <property type="project" value="UniProtKB-UniRule"/>
</dbReference>
<evidence type="ECO:0000256" key="6">
    <source>
        <dbReference type="ARBA" id="ARBA00022960"/>
    </source>
</evidence>
<dbReference type="InterPro" id="IPR005490">
    <property type="entry name" value="LD_TPept_cat_dom"/>
</dbReference>
<evidence type="ECO:0000256" key="7">
    <source>
        <dbReference type="ARBA" id="ARBA00022984"/>
    </source>
</evidence>
<keyword evidence="3" id="KW-0328">Glycosyltransferase</keyword>
<accession>A0A3L7JAN7</accession>
<keyword evidence="8 9" id="KW-0961">Cell wall biogenesis/degradation</keyword>
<proteinExistence type="inferred from homology"/>
<evidence type="ECO:0000256" key="1">
    <source>
        <dbReference type="ARBA" id="ARBA00004752"/>
    </source>
</evidence>
<dbReference type="CDD" id="cd16913">
    <property type="entry name" value="YkuD_like"/>
    <property type="match status" value="1"/>
</dbReference>
<dbReference type="GO" id="GO:0018104">
    <property type="term" value="P:peptidoglycan-protein cross-linking"/>
    <property type="evidence" value="ECO:0007669"/>
    <property type="project" value="TreeGrafter"/>
</dbReference>
<organism evidence="11 12">
    <name type="scientific">Notoacmeibacter ruber</name>
    <dbReference type="NCBI Taxonomy" id="2670375"/>
    <lineage>
        <taxon>Bacteria</taxon>
        <taxon>Pseudomonadati</taxon>
        <taxon>Pseudomonadota</taxon>
        <taxon>Alphaproteobacteria</taxon>
        <taxon>Hyphomicrobiales</taxon>
        <taxon>Notoacmeibacteraceae</taxon>
        <taxon>Notoacmeibacter</taxon>
    </lineage>
</organism>
<name>A0A3L7JAN7_9HYPH</name>
<sequence>MLKNKDKNAEDRSRRAVLGGLLASGAALGLAGCSTSGQGGARTSFSDRIVSRARQFGGSSRVDYASAYASTIDEGYVLPAIPWQQIDRRYLRSYVPNTTGEGPNKLIVDTDNHFVYFTRPDGMAWRYGVGLGREGFAWSGRAVMQWKKKWPTWTPPDEMIARQPELAKYSADNGGMEPGLTNPLGARALYIFKDGQDTLYRLHGSPEWRSIGKNVSSGCVRLMNQDIIHLYDQVPNGTPILVTSGLAAPTV</sequence>
<evidence type="ECO:0000259" key="10">
    <source>
        <dbReference type="PROSITE" id="PS52029"/>
    </source>
</evidence>
<evidence type="ECO:0000313" key="11">
    <source>
        <dbReference type="EMBL" id="RLQ87504.1"/>
    </source>
</evidence>
<dbReference type="Gene3D" id="2.40.440.10">
    <property type="entry name" value="L,D-transpeptidase catalytic domain-like"/>
    <property type="match status" value="1"/>
</dbReference>
<dbReference type="EMBL" id="RCWN01000001">
    <property type="protein sequence ID" value="RLQ87504.1"/>
    <property type="molecule type" value="Genomic_DNA"/>
</dbReference>
<dbReference type="PANTHER" id="PTHR30582">
    <property type="entry name" value="L,D-TRANSPEPTIDASE"/>
    <property type="match status" value="1"/>
</dbReference>
<comment type="caution">
    <text evidence="11">The sequence shown here is derived from an EMBL/GenBank/DDBJ whole genome shotgun (WGS) entry which is preliminary data.</text>
</comment>
<keyword evidence="5" id="KW-0378">Hydrolase</keyword>
<evidence type="ECO:0000256" key="5">
    <source>
        <dbReference type="ARBA" id="ARBA00022801"/>
    </source>
</evidence>
<dbReference type="GO" id="GO:0005576">
    <property type="term" value="C:extracellular region"/>
    <property type="evidence" value="ECO:0007669"/>
    <property type="project" value="TreeGrafter"/>
</dbReference>
<dbReference type="RefSeq" id="WP_121644472.1">
    <property type="nucleotide sequence ID" value="NZ_RCWN01000001.1"/>
</dbReference>
<dbReference type="Pfam" id="PF03734">
    <property type="entry name" value="YkuD"/>
    <property type="match status" value="1"/>
</dbReference>
<dbReference type="AlphaFoldDB" id="A0A3L7JAN7"/>
<dbReference type="GO" id="GO:0016757">
    <property type="term" value="F:glycosyltransferase activity"/>
    <property type="evidence" value="ECO:0007669"/>
    <property type="project" value="UniProtKB-KW"/>
</dbReference>
<feature type="active site" description="Proton donor/acceptor" evidence="9">
    <location>
        <position position="203"/>
    </location>
</feature>
<dbReference type="GO" id="GO:0071555">
    <property type="term" value="P:cell wall organization"/>
    <property type="evidence" value="ECO:0007669"/>
    <property type="project" value="UniProtKB-UniRule"/>
</dbReference>